<dbReference type="Gene3D" id="3.40.640.10">
    <property type="entry name" value="Type I PLP-dependent aspartate aminotransferase-like (Major domain)"/>
    <property type="match status" value="1"/>
</dbReference>
<dbReference type="Gene3D" id="1.20.1340.10">
    <property type="entry name" value="dopa decarboxylase, N-terminal domain"/>
    <property type="match status" value="1"/>
</dbReference>
<dbReference type="GO" id="GO:0006520">
    <property type="term" value="P:amino acid metabolic process"/>
    <property type="evidence" value="ECO:0007669"/>
    <property type="project" value="InterPro"/>
</dbReference>
<dbReference type="GO" id="GO:0016831">
    <property type="term" value="F:carboxy-lyase activity"/>
    <property type="evidence" value="ECO:0007669"/>
    <property type="project" value="UniProtKB-KW"/>
</dbReference>
<dbReference type="FunFam" id="3.40.640.10:FF:000025">
    <property type="entry name" value="Histidine decarboxylase"/>
    <property type="match status" value="1"/>
</dbReference>
<dbReference type="GO" id="GO:0030170">
    <property type="term" value="F:pyridoxal phosphate binding"/>
    <property type="evidence" value="ECO:0007669"/>
    <property type="project" value="InterPro"/>
</dbReference>
<evidence type="ECO:0000256" key="7">
    <source>
        <dbReference type="RuleBase" id="RU000382"/>
    </source>
</evidence>
<dbReference type="EMBL" id="VSWD01000004">
    <property type="protein sequence ID" value="KAK3104464.1"/>
    <property type="molecule type" value="Genomic_DNA"/>
</dbReference>
<evidence type="ECO:0000256" key="3">
    <source>
        <dbReference type="ARBA" id="ARBA00022793"/>
    </source>
</evidence>
<keyword evidence="5 7" id="KW-0456">Lyase</keyword>
<dbReference type="Gene3D" id="3.90.1150.10">
    <property type="entry name" value="Aspartate Aminotransferase, domain 1"/>
    <property type="match status" value="1"/>
</dbReference>
<dbReference type="SUPFAM" id="SSF53383">
    <property type="entry name" value="PLP-dependent transferases"/>
    <property type="match status" value="1"/>
</dbReference>
<gene>
    <name evidence="8" type="ORF">FSP39_002552</name>
</gene>
<keyword evidence="4 6" id="KW-0663">Pyridoxal phosphate</keyword>
<dbReference type="InterPro" id="IPR010977">
    <property type="entry name" value="Aromatic_deC"/>
</dbReference>
<dbReference type="AlphaFoldDB" id="A0AA88YNW7"/>
<dbReference type="InterPro" id="IPR002129">
    <property type="entry name" value="PyrdxlP-dep_de-COase"/>
</dbReference>
<dbReference type="PRINTS" id="PR00800">
    <property type="entry name" value="YHDCRBOXLASE"/>
</dbReference>
<dbReference type="Proteomes" id="UP001186944">
    <property type="component" value="Unassembled WGS sequence"/>
</dbReference>
<comment type="similarity">
    <text evidence="2 7">Belongs to the group II decarboxylase family.</text>
</comment>
<dbReference type="InterPro" id="IPR021115">
    <property type="entry name" value="Pyridoxal-P_BS"/>
</dbReference>
<evidence type="ECO:0000313" key="8">
    <source>
        <dbReference type="EMBL" id="KAK3104464.1"/>
    </source>
</evidence>
<reference evidence="8" key="1">
    <citation type="submission" date="2019-08" db="EMBL/GenBank/DDBJ databases">
        <title>The improved chromosome-level genome for the pearl oyster Pinctada fucata martensii using PacBio sequencing and Hi-C.</title>
        <authorList>
            <person name="Zheng Z."/>
        </authorList>
    </citation>
    <scope>NUCLEOTIDE SEQUENCE</scope>
    <source>
        <strain evidence="8">ZZ-2019</strain>
        <tissue evidence="8">Adductor muscle</tissue>
    </source>
</reference>
<comment type="cofactor">
    <cofactor evidence="1 6 7">
        <name>pyridoxal 5'-phosphate</name>
        <dbReference type="ChEBI" id="CHEBI:597326"/>
    </cofactor>
</comment>
<evidence type="ECO:0000256" key="5">
    <source>
        <dbReference type="ARBA" id="ARBA00023239"/>
    </source>
</evidence>
<name>A0AA88YNW7_PINIB</name>
<protein>
    <recommendedName>
        <fullName evidence="10">Aromatic-L-amino-acid decarboxylase</fullName>
    </recommendedName>
</protein>
<dbReference type="FunFam" id="1.20.1340.10:FF:000001">
    <property type="entry name" value="Histidine decarboxylase"/>
    <property type="match status" value="1"/>
</dbReference>
<dbReference type="PROSITE" id="PS00392">
    <property type="entry name" value="DDC_GAD_HDC_YDC"/>
    <property type="match status" value="1"/>
</dbReference>
<organism evidence="8 9">
    <name type="scientific">Pinctada imbricata</name>
    <name type="common">Atlantic pearl-oyster</name>
    <name type="synonym">Pinctada martensii</name>
    <dbReference type="NCBI Taxonomy" id="66713"/>
    <lineage>
        <taxon>Eukaryota</taxon>
        <taxon>Metazoa</taxon>
        <taxon>Spiralia</taxon>
        <taxon>Lophotrochozoa</taxon>
        <taxon>Mollusca</taxon>
        <taxon>Bivalvia</taxon>
        <taxon>Autobranchia</taxon>
        <taxon>Pteriomorphia</taxon>
        <taxon>Pterioida</taxon>
        <taxon>Pterioidea</taxon>
        <taxon>Pteriidae</taxon>
        <taxon>Pinctada</taxon>
    </lineage>
</organism>
<evidence type="ECO:0000256" key="4">
    <source>
        <dbReference type="ARBA" id="ARBA00022898"/>
    </source>
</evidence>
<dbReference type="PANTHER" id="PTHR11999:SF70">
    <property type="entry name" value="MIP05841P"/>
    <property type="match status" value="1"/>
</dbReference>
<dbReference type="Pfam" id="PF00282">
    <property type="entry name" value="Pyridoxal_deC"/>
    <property type="match status" value="1"/>
</dbReference>
<evidence type="ECO:0000256" key="2">
    <source>
        <dbReference type="ARBA" id="ARBA00009533"/>
    </source>
</evidence>
<dbReference type="GO" id="GO:0005737">
    <property type="term" value="C:cytoplasm"/>
    <property type="evidence" value="ECO:0007669"/>
    <property type="project" value="TreeGrafter"/>
</dbReference>
<accession>A0AA88YNW7</accession>
<feature type="modified residue" description="N6-(pyridoxal phosphate)lysine" evidence="6">
    <location>
        <position position="302"/>
    </location>
</feature>
<dbReference type="InterPro" id="IPR015422">
    <property type="entry name" value="PyrdxlP-dep_Trfase_small"/>
</dbReference>
<evidence type="ECO:0000313" key="9">
    <source>
        <dbReference type="Proteomes" id="UP001186944"/>
    </source>
</evidence>
<dbReference type="InterPro" id="IPR015424">
    <property type="entry name" value="PyrdxlP-dep_Trfase"/>
</dbReference>
<dbReference type="PANTHER" id="PTHR11999">
    <property type="entry name" value="GROUP II PYRIDOXAL-5-PHOSPHATE DECARBOXYLASE"/>
    <property type="match status" value="1"/>
</dbReference>
<dbReference type="GO" id="GO:0019752">
    <property type="term" value="P:carboxylic acid metabolic process"/>
    <property type="evidence" value="ECO:0007669"/>
    <property type="project" value="InterPro"/>
</dbReference>
<evidence type="ECO:0000256" key="6">
    <source>
        <dbReference type="PIRSR" id="PIRSR602129-50"/>
    </source>
</evidence>
<keyword evidence="9" id="KW-1185">Reference proteome</keyword>
<keyword evidence="3" id="KW-0210">Decarboxylase</keyword>
<evidence type="ECO:0000256" key="1">
    <source>
        <dbReference type="ARBA" id="ARBA00001933"/>
    </source>
</evidence>
<dbReference type="CDD" id="cd06450">
    <property type="entry name" value="DOPA_deC_like"/>
    <property type="match status" value="1"/>
</dbReference>
<sequence>MDASEFRKRGKEMVDYIADYMEGISSRRVTPEVYPGYLRNMLPRNPPTSGESFSDIMDDIEKNIMPGVTHWQHPHFHAYFPAGNSFPSILGDMLSDAIGCVGFSWAASPACTELETIVLDWFGKMIGLPRPFLHESGEGGGVIQGSASECVLVMLLAARHKALKQLKGKFPLMEDGVLLSKLVAYSSKLAHSCVEKAGMLGFVKMRQLDVDDNYSLRGHVLERAIEEDRRLGLIPIFVCATLGTTACCSFDNIAEIGEVCARENVWLHVDAAYAGNALICPEFSYIIDGIENVTSFNCNPNKWLLVNFDCSLLWIRRKEMLTSSMTVDPLYLQHKHDGITLRLYMFIDDIFQHWGIPLSRRFRSLKLWFVIRTYGIDGLQKYIRQHVRLAKLFETYVKNDARFEVMGKVTMGLVCFRLKGPNSLTAKLNHMINESGKLHMVPALINENYVIRFAVCAQNACEEDIEFAWRIISQEASTLLTARLSIESIIEAEKDEQIDNNQTEADDDVFPVFQENFIFDQQRSNLQRARIRRSLFMRMVSDPKCYNPKVLKALCLDKRRSRSSSSDEFKEGPREEE</sequence>
<comment type="caution">
    <text evidence="8">The sequence shown here is derived from an EMBL/GenBank/DDBJ whole genome shotgun (WGS) entry which is preliminary data.</text>
</comment>
<evidence type="ECO:0008006" key="10">
    <source>
        <dbReference type="Google" id="ProtNLM"/>
    </source>
</evidence>
<proteinExistence type="inferred from homology"/>
<dbReference type="InterPro" id="IPR015421">
    <property type="entry name" value="PyrdxlP-dep_Trfase_major"/>
</dbReference>
<dbReference type="FunFam" id="3.90.1150.10:FF:000018">
    <property type="entry name" value="Histidine decarboxylase"/>
    <property type="match status" value="1"/>
</dbReference>